<dbReference type="Proteomes" id="UP000070700">
    <property type="component" value="Unassembled WGS sequence"/>
</dbReference>
<dbReference type="EMBL" id="KQ947431">
    <property type="protein sequence ID" value="KUJ09776.1"/>
    <property type="molecule type" value="Genomic_DNA"/>
</dbReference>
<feature type="region of interest" description="Disordered" evidence="1">
    <location>
        <begin position="38"/>
        <end position="63"/>
    </location>
</feature>
<keyword evidence="3" id="KW-1185">Reference proteome</keyword>
<gene>
    <name evidence="2" type="ORF">LY89DRAFT_740846</name>
</gene>
<feature type="compositionally biased region" description="Low complexity" evidence="1">
    <location>
        <begin position="51"/>
        <end position="60"/>
    </location>
</feature>
<organism evidence="2 3">
    <name type="scientific">Mollisia scopiformis</name>
    <name type="common">Conifer needle endophyte fungus</name>
    <name type="synonym">Phialocephala scopiformis</name>
    <dbReference type="NCBI Taxonomy" id="149040"/>
    <lineage>
        <taxon>Eukaryota</taxon>
        <taxon>Fungi</taxon>
        <taxon>Dikarya</taxon>
        <taxon>Ascomycota</taxon>
        <taxon>Pezizomycotina</taxon>
        <taxon>Leotiomycetes</taxon>
        <taxon>Helotiales</taxon>
        <taxon>Mollisiaceae</taxon>
        <taxon>Mollisia</taxon>
    </lineage>
</organism>
<dbReference type="RefSeq" id="XP_018064131.1">
    <property type="nucleotide sequence ID" value="XM_018220646.1"/>
</dbReference>
<dbReference type="GeneID" id="28830372"/>
<accession>A0A132BBK4</accession>
<name>A0A132BBK4_MOLSC</name>
<dbReference type="InParanoid" id="A0A132BBK4"/>
<evidence type="ECO:0000313" key="2">
    <source>
        <dbReference type="EMBL" id="KUJ09776.1"/>
    </source>
</evidence>
<protein>
    <submittedName>
        <fullName evidence="2">Uncharacterized protein</fullName>
    </submittedName>
</protein>
<evidence type="ECO:0000256" key="1">
    <source>
        <dbReference type="SAM" id="MobiDB-lite"/>
    </source>
</evidence>
<sequence>MNADFMIFTLWLVHYDPTGNEFKYSWLPYLSRHKEGSEGLWRKTRGGESGSQGQPQSASSVDDAHCWTQPLRFRVLMAKVDENGEVQERGGNADAEEEAEITKWTHLDYVQVFDPLTDSIPGNPAHRPVYRY</sequence>
<dbReference type="AlphaFoldDB" id="A0A132BBK4"/>
<evidence type="ECO:0000313" key="3">
    <source>
        <dbReference type="Proteomes" id="UP000070700"/>
    </source>
</evidence>
<reference evidence="2 3" key="1">
    <citation type="submission" date="2015-10" db="EMBL/GenBank/DDBJ databases">
        <title>Full genome of DAOMC 229536 Phialocephala scopiformis, a fungal endophyte of spruce producing the potent anti-insectan compound rugulosin.</title>
        <authorList>
            <consortium name="DOE Joint Genome Institute"/>
            <person name="Walker A.K."/>
            <person name="Frasz S.L."/>
            <person name="Seifert K.A."/>
            <person name="Miller J.D."/>
            <person name="Mondo S.J."/>
            <person name="Labutti K."/>
            <person name="Lipzen A."/>
            <person name="Dockter R."/>
            <person name="Kennedy M."/>
            <person name="Grigoriev I.V."/>
            <person name="Spatafora J.W."/>
        </authorList>
    </citation>
    <scope>NUCLEOTIDE SEQUENCE [LARGE SCALE GENOMIC DNA]</scope>
    <source>
        <strain evidence="2 3">CBS 120377</strain>
    </source>
</reference>
<proteinExistence type="predicted"/>
<dbReference type="KEGG" id="psco:LY89DRAFT_740846"/>